<proteinExistence type="predicted"/>
<reference evidence="1" key="1">
    <citation type="submission" date="2023-08" db="EMBL/GenBank/DDBJ databases">
        <authorList>
            <person name="Chen Y."/>
            <person name="Shah S."/>
            <person name="Dougan E. K."/>
            <person name="Thang M."/>
            <person name="Chan C."/>
        </authorList>
    </citation>
    <scope>NUCLEOTIDE SEQUENCE</scope>
</reference>
<keyword evidence="2" id="KW-1185">Reference proteome</keyword>
<evidence type="ECO:0000313" key="1">
    <source>
        <dbReference type="EMBL" id="CAJ1405605.1"/>
    </source>
</evidence>
<dbReference type="AlphaFoldDB" id="A0AA36NAW6"/>
<name>A0AA36NAW6_9DINO</name>
<comment type="caution">
    <text evidence="1">The sequence shown here is derived from an EMBL/GenBank/DDBJ whole genome shotgun (WGS) entry which is preliminary data.</text>
</comment>
<dbReference type="EMBL" id="CAUJNA010003593">
    <property type="protein sequence ID" value="CAJ1405605.1"/>
    <property type="molecule type" value="Genomic_DNA"/>
</dbReference>
<protein>
    <submittedName>
        <fullName evidence="1">Uncharacterized protein</fullName>
    </submittedName>
</protein>
<dbReference type="Proteomes" id="UP001178507">
    <property type="component" value="Unassembled WGS sequence"/>
</dbReference>
<sequence>MESHGFGSRAALLSFFEESGLLGAVLSGLFAVEVCQLSRASRTAHRLLSPDGLCCPYIFPSTPAAMRAALRSCHLPQLKSLRPPQELESDPFLEELVEGLGKCACLEELGPICIDESGVFGSGVGSFCLFDTWMPSLGLAFGSLRCLERLSLTLRCVHDSNALAESFIPALGKCPLKSLRLDLDTACSCGADIVSALVTMLIHFGDRQRLESLSLGYLWWTEASDEVLISFKEAVEALPSLRSVALRCPQDPELGALEAASCLLGATVEEVLVMDAWGHDGSGLSGLLEALSACPCLRRLDLIGELPEGFDAVSFQQVAVDLNVCVNSPSGLKKAMHNC</sequence>
<dbReference type="InterPro" id="IPR032675">
    <property type="entry name" value="LRR_dom_sf"/>
</dbReference>
<dbReference type="SUPFAM" id="SSF52047">
    <property type="entry name" value="RNI-like"/>
    <property type="match status" value="1"/>
</dbReference>
<gene>
    <name evidence="1" type="ORF">EVOR1521_LOCUS27768</name>
</gene>
<evidence type="ECO:0000313" key="2">
    <source>
        <dbReference type="Proteomes" id="UP001178507"/>
    </source>
</evidence>
<organism evidence="1 2">
    <name type="scientific">Effrenium voratum</name>
    <dbReference type="NCBI Taxonomy" id="2562239"/>
    <lineage>
        <taxon>Eukaryota</taxon>
        <taxon>Sar</taxon>
        <taxon>Alveolata</taxon>
        <taxon>Dinophyceae</taxon>
        <taxon>Suessiales</taxon>
        <taxon>Symbiodiniaceae</taxon>
        <taxon>Effrenium</taxon>
    </lineage>
</organism>
<accession>A0AA36NAW6</accession>
<dbReference type="Gene3D" id="3.80.10.10">
    <property type="entry name" value="Ribonuclease Inhibitor"/>
    <property type="match status" value="1"/>
</dbReference>